<evidence type="ECO:0000313" key="2">
    <source>
        <dbReference type="Proteomes" id="UP001470230"/>
    </source>
</evidence>
<dbReference type="InterPro" id="IPR007344">
    <property type="entry name" value="GrpB/CoaE"/>
</dbReference>
<name>A0ABR2JCG8_9EUKA</name>
<proteinExistence type="predicted"/>
<evidence type="ECO:0000313" key="1">
    <source>
        <dbReference type="EMBL" id="KAK8875578.1"/>
    </source>
</evidence>
<dbReference type="EMBL" id="JAPFFF010000012">
    <property type="protein sequence ID" value="KAK8875578.1"/>
    <property type="molecule type" value="Genomic_DNA"/>
</dbReference>
<evidence type="ECO:0008006" key="3">
    <source>
        <dbReference type="Google" id="ProtNLM"/>
    </source>
</evidence>
<dbReference type="Gene3D" id="3.30.460.10">
    <property type="entry name" value="Beta Polymerase, domain 2"/>
    <property type="match status" value="1"/>
</dbReference>
<dbReference type="InterPro" id="IPR043519">
    <property type="entry name" value="NT_sf"/>
</dbReference>
<gene>
    <name evidence="1" type="ORF">M9Y10_005747</name>
</gene>
<comment type="caution">
    <text evidence="1">The sequence shown here is derived from an EMBL/GenBank/DDBJ whole genome shotgun (WGS) entry which is preliminary data.</text>
</comment>
<dbReference type="Pfam" id="PF04229">
    <property type="entry name" value="GrpB"/>
    <property type="match status" value="1"/>
</dbReference>
<dbReference type="Proteomes" id="UP001470230">
    <property type="component" value="Unassembled WGS sequence"/>
</dbReference>
<protein>
    <recommendedName>
        <fullName evidence="3">GrpB family protein</fullName>
    </recommendedName>
</protein>
<sequence>MRTNRGISSIVVIPYDPKWPESFEAIKSEIVRALDDLIIGIEHVGSTSVIGLSAKPIIDLDVIIKDYSILEKVIDKLKSIGYEYQGDLGIKEREAFFYEGKTHLQSHNLYVCPKNSRELHRHVTFRNYLRSHPDAVKRYSQVKLEGAKLYPNDIDKYLEHKTPFIHEIYVLCGLEKQ</sequence>
<accession>A0ABR2JCG8</accession>
<keyword evidence="2" id="KW-1185">Reference proteome</keyword>
<dbReference type="PANTHER" id="PTHR34822">
    <property type="entry name" value="GRPB DOMAIN PROTEIN (AFU_ORTHOLOGUE AFUA_1G01530)"/>
    <property type="match status" value="1"/>
</dbReference>
<reference evidence="1 2" key="1">
    <citation type="submission" date="2024-04" db="EMBL/GenBank/DDBJ databases">
        <title>Tritrichomonas musculus Genome.</title>
        <authorList>
            <person name="Alves-Ferreira E."/>
            <person name="Grigg M."/>
            <person name="Lorenzi H."/>
            <person name="Galac M."/>
        </authorList>
    </citation>
    <scope>NUCLEOTIDE SEQUENCE [LARGE SCALE GENOMIC DNA]</scope>
    <source>
        <strain evidence="1 2">EAF2021</strain>
    </source>
</reference>
<dbReference type="SUPFAM" id="SSF81301">
    <property type="entry name" value="Nucleotidyltransferase"/>
    <property type="match status" value="1"/>
</dbReference>
<organism evidence="1 2">
    <name type="scientific">Tritrichomonas musculus</name>
    <dbReference type="NCBI Taxonomy" id="1915356"/>
    <lineage>
        <taxon>Eukaryota</taxon>
        <taxon>Metamonada</taxon>
        <taxon>Parabasalia</taxon>
        <taxon>Tritrichomonadida</taxon>
        <taxon>Tritrichomonadidae</taxon>
        <taxon>Tritrichomonas</taxon>
    </lineage>
</organism>
<dbReference type="PANTHER" id="PTHR34822:SF1">
    <property type="entry name" value="GRPB FAMILY PROTEIN"/>
    <property type="match status" value="1"/>
</dbReference>